<evidence type="ECO:0000256" key="5">
    <source>
        <dbReference type="ARBA" id="ARBA00023002"/>
    </source>
</evidence>
<protein>
    <recommendedName>
        <fullName evidence="10">Cytochrome P450</fullName>
    </recommendedName>
</protein>
<dbReference type="Pfam" id="PF00067">
    <property type="entry name" value="p450"/>
    <property type="match status" value="1"/>
</dbReference>
<sequence>MPALRFKDKLELLLLCPDEANKKLRCFQIEFNMKLELARLNYEEEFDSSCNESLVLIVKYYMSVPFAWEVACIKPFSGYCHHNIQNLITKLSRTVVATSEKGNKSSILNENVERLQQFGVQIQCLKLAEMVSEAAISNNIIEMQELFMKATIDSVCKVILGVELDTVYGTNKEGREFSNAFDEASAAIMYRYFNFLWRIMRFLNIGAEAVLRKSLRVMDEFFYKLIRNKIEQAQKLQENLPVMKGDMLSRFIELKETDPKYLRDISLSFILAGRDTTAITLSWFLSAGSTIDEFVAGVTEEENLEKMQYLHASLNETLRLHPEVSVQGKYCFSDDMWPDGFSVRKGDLVSFQPYVMGRMKFLWGEDAERFRPERWLDGNGILKKESPFKFPVFHVVTASK</sequence>
<accession>A0AA87BBW2</accession>
<keyword evidence="9" id="KW-1185">Reference proteome</keyword>
<comment type="cofactor">
    <cofactor evidence="1">
        <name>heme</name>
        <dbReference type="ChEBI" id="CHEBI:30413"/>
    </cofactor>
</comment>
<dbReference type="EMBL" id="OY731407">
    <property type="protein sequence ID" value="CAJ1977135.1"/>
    <property type="molecule type" value="Genomic_DNA"/>
</dbReference>
<dbReference type="PANTHER" id="PTHR24296">
    <property type="entry name" value="CYTOCHROME P450"/>
    <property type="match status" value="1"/>
</dbReference>
<organism evidence="8 9">
    <name type="scientific">Sphenostylis stenocarpa</name>
    <dbReference type="NCBI Taxonomy" id="92480"/>
    <lineage>
        <taxon>Eukaryota</taxon>
        <taxon>Viridiplantae</taxon>
        <taxon>Streptophyta</taxon>
        <taxon>Embryophyta</taxon>
        <taxon>Tracheophyta</taxon>
        <taxon>Spermatophyta</taxon>
        <taxon>Magnoliopsida</taxon>
        <taxon>eudicotyledons</taxon>
        <taxon>Gunneridae</taxon>
        <taxon>Pentapetalae</taxon>
        <taxon>rosids</taxon>
        <taxon>fabids</taxon>
        <taxon>Fabales</taxon>
        <taxon>Fabaceae</taxon>
        <taxon>Papilionoideae</taxon>
        <taxon>50 kb inversion clade</taxon>
        <taxon>NPAAA clade</taxon>
        <taxon>indigoferoid/millettioid clade</taxon>
        <taxon>Phaseoleae</taxon>
        <taxon>Sphenostylis</taxon>
    </lineage>
</organism>
<dbReference type="GO" id="GO:0020037">
    <property type="term" value="F:heme binding"/>
    <property type="evidence" value="ECO:0007669"/>
    <property type="project" value="InterPro"/>
</dbReference>
<keyword evidence="4" id="KW-0479">Metal-binding</keyword>
<dbReference type="Proteomes" id="UP001189624">
    <property type="component" value="Chromosome 10"/>
</dbReference>
<gene>
    <name evidence="8" type="ORF">AYBTSS11_LOCUS29282</name>
</gene>
<dbReference type="GO" id="GO:0016705">
    <property type="term" value="F:oxidoreductase activity, acting on paired donors, with incorporation or reduction of molecular oxygen"/>
    <property type="evidence" value="ECO:0007669"/>
    <property type="project" value="InterPro"/>
</dbReference>
<evidence type="ECO:0008006" key="10">
    <source>
        <dbReference type="Google" id="ProtNLM"/>
    </source>
</evidence>
<evidence type="ECO:0000256" key="7">
    <source>
        <dbReference type="ARBA" id="ARBA00023033"/>
    </source>
</evidence>
<keyword evidence="3" id="KW-0349">Heme</keyword>
<evidence type="ECO:0000313" key="9">
    <source>
        <dbReference type="Proteomes" id="UP001189624"/>
    </source>
</evidence>
<comment type="similarity">
    <text evidence="2">Belongs to the cytochrome P450 family.</text>
</comment>
<evidence type="ECO:0000256" key="3">
    <source>
        <dbReference type="ARBA" id="ARBA00022617"/>
    </source>
</evidence>
<evidence type="ECO:0000256" key="2">
    <source>
        <dbReference type="ARBA" id="ARBA00010617"/>
    </source>
</evidence>
<keyword evidence="7" id="KW-0503">Monooxygenase</keyword>
<dbReference type="Gramene" id="rna-AYBTSS11_LOCUS29282">
    <property type="protein sequence ID" value="CAJ1977135.1"/>
    <property type="gene ID" value="gene-AYBTSS11_LOCUS29282"/>
</dbReference>
<evidence type="ECO:0000256" key="4">
    <source>
        <dbReference type="ARBA" id="ARBA00022723"/>
    </source>
</evidence>
<dbReference type="InterPro" id="IPR036396">
    <property type="entry name" value="Cyt_P450_sf"/>
</dbReference>
<proteinExistence type="inferred from homology"/>
<evidence type="ECO:0000313" key="8">
    <source>
        <dbReference type="EMBL" id="CAJ1977135.1"/>
    </source>
</evidence>
<name>A0AA87BBW2_9FABA</name>
<keyword evidence="6" id="KW-0408">Iron</keyword>
<dbReference type="GO" id="GO:0005506">
    <property type="term" value="F:iron ion binding"/>
    <property type="evidence" value="ECO:0007669"/>
    <property type="project" value="InterPro"/>
</dbReference>
<evidence type="ECO:0000256" key="1">
    <source>
        <dbReference type="ARBA" id="ARBA00001971"/>
    </source>
</evidence>
<dbReference type="Gene3D" id="1.10.630.10">
    <property type="entry name" value="Cytochrome P450"/>
    <property type="match status" value="1"/>
</dbReference>
<dbReference type="InterPro" id="IPR001128">
    <property type="entry name" value="Cyt_P450"/>
</dbReference>
<dbReference type="AlphaFoldDB" id="A0AA87BBW2"/>
<dbReference type="GO" id="GO:0004497">
    <property type="term" value="F:monooxygenase activity"/>
    <property type="evidence" value="ECO:0007669"/>
    <property type="project" value="UniProtKB-KW"/>
</dbReference>
<reference evidence="8" key="1">
    <citation type="submission" date="2023-10" db="EMBL/GenBank/DDBJ databases">
        <authorList>
            <person name="Domelevo Entfellner J.-B."/>
        </authorList>
    </citation>
    <scope>NUCLEOTIDE SEQUENCE</scope>
</reference>
<keyword evidence="5" id="KW-0560">Oxidoreductase</keyword>
<dbReference type="SUPFAM" id="SSF48264">
    <property type="entry name" value="Cytochrome P450"/>
    <property type="match status" value="1"/>
</dbReference>
<evidence type="ECO:0000256" key="6">
    <source>
        <dbReference type="ARBA" id="ARBA00023004"/>
    </source>
</evidence>